<dbReference type="EMBL" id="LECT01000006">
    <property type="protein sequence ID" value="KLU07486.1"/>
    <property type="molecule type" value="Genomic_DNA"/>
</dbReference>
<dbReference type="OrthoDB" id="289717at2"/>
<dbReference type="PATRIC" id="fig|595434.4.peg.546"/>
<dbReference type="STRING" id="595434.RISK_000564"/>
<keyword evidence="4" id="KW-1185">Reference proteome</keyword>
<keyword evidence="2" id="KW-1133">Transmembrane helix</keyword>
<reference evidence="3" key="1">
    <citation type="submission" date="2015-05" db="EMBL/GenBank/DDBJ databases">
        <title>Permanent draft genome of Rhodopirellula islandicus K833.</title>
        <authorList>
            <person name="Kizina J."/>
            <person name="Richter M."/>
            <person name="Glockner F.O."/>
            <person name="Harder J."/>
        </authorList>
    </citation>
    <scope>NUCLEOTIDE SEQUENCE [LARGE SCALE GENOMIC DNA]</scope>
    <source>
        <strain evidence="3">K833</strain>
    </source>
</reference>
<evidence type="ECO:0000256" key="1">
    <source>
        <dbReference type="SAM" id="MobiDB-lite"/>
    </source>
</evidence>
<feature type="compositionally biased region" description="Basic and acidic residues" evidence="1">
    <location>
        <begin position="539"/>
        <end position="554"/>
    </location>
</feature>
<dbReference type="GO" id="GO:0005829">
    <property type="term" value="C:cytosol"/>
    <property type="evidence" value="ECO:0007669"/>
    <property type="project" value="TreeGrafter"/>
</dbReference>
<comment type="caution">
    <text evidence="3">The sequence shown here is derived from an EMBL/GenBank/DDBJ whole genome shotgun (WGS) entry which is preliminary data.</text>
</comment>
<gene>
    <name evidence="3" type="ORF">RISK_000564</name>
</gene>
<feature type="transmembrane region" description="Helical" evidence="2">
    <location>
        <begin position="915"/>
        <end position="934"/>
    </location>
</feature>
<dbReference type="PANTHER" id="PTHR10728:SF40">
    <property type="entry name" value="PATATIN FAMILY PROTEIN"/>
    <property type="match status" value="1"/>
</dbReference>
<feature type="transmembrane region" description="Helical" evidence="2">
    <location>
        <begin position="714"/>
        <end position="736"/>
    </location>
</feature>
<dbReference type="PANTHER" id="PTHR10728">
    <property type="entry name" value="CYTOSOLIC PHOSPHOLIPASE A2"/>
    <property type="match status" value="1"/>
</dbReference>
<feature type="transmembrane region" description="Helical" evidence="2">
    <location>
        <begin position="212"/>
        <end position="233"/>
    </location>
</feature>
<feature type="transmembrane region" description="Helical" evidence="2">
    <location>
        <begin position="332"/>
        <end position="351"/>
    </location>
</feature>
<dbReference type="GO" id="GO:0004623">
    <property type="term" value="F:phospholipase A2 activity"/>
    <property type="evidence" value="ECO:0007669"/>
    <property type="project" value="TreeGrafter"/>
</dbReference>
<feature type="transmembrane region" description="Helical" evidence="2">
    <location>
        <begin position="293"/>
        <end position="311"/>
    </location>
</feature>
<feature type="transmembrane region" description="Helical" evidence="2">
    <location>
        <begin position="253"/>
        <end position="273"/>
    </location>
</feature>
<feature type="region of interest" description="Disordered" evidence="1">
    <location>
        <begin position="1492"/>
        <end position="1516"/>
    </location>
</feature>
<accession>A0A0J1BLT6</accession>
<name>A0A0J1BLT6_RHOIS</name>
<dbReference type="RefSeq" id="WP_047812612.1">
    <property type="nucleotide sequence ID" value="NZ_LECT01000006.1"/>
</dbReference>
<dbReference type="InterPro" id="IPR016035">
    <property type="entry name" value="Acyl_Trfase/lysoPLipase"/>
</dbReference>
<feature type="transmembrane region" description="Helical" evidence="2">
    <location>
        <begin position="160"/>
        <end position="187"/>
    </location>
</feature>
<keyword evidence="2" id="KW-0472">Membrane</keyword>
<evidence type="ECO:0000256" key="2">
    <source>
        <dbReference type="SAM" id="Phobius"/>
    </source>
</evidence>
<dbReference type="GO" id="GO:0046475">
    <property type="term" value="P:glycerophospholipid catabolic process"/>
    <property type="evidence" value="ECO:0007669"/>
    <property type="project" value="TreeGrafter"/>
</dbReference>
<sequence>MNRSNAHKDPTDAVASFNEEVAKPKQWQLEEWECIATRRQKAYASFSSRQEASLKEEPKNLTGLALSGGGIRSALFNDGFLQALSHRGLLRYVDYLASVSGGGYIAGHLMAQSDKTSEKCFHDDPDRAALGRDPVTGKIANDRLPGIGGYLSRPLEFIPAYLWSFFFSLAFYLGIVGVISTVAALFWRSFDNIQFREIYSSSLGLNQFGDELTIAFLPTLFVLLLLVTSELILTVCRFSSKLNGQRLIKIHRWFRATTLLAAVFAALTSIAIFLGNGKSFVESGTNTLYLNRYVQYFAITAGVIQVLVFLGRDRLFRSERGEAKGWQRHVQYAVTTLVIITMVFSMVHWMGRENISNYTEYRDPHLVVGDVQDWKRLQAIGATYPNESNINLQTFDSEKVNLTKVQREVDFRSDQIAPKGRWHLAVAKSRLNLFGNDKIKESDLSEPSPPAVQGLLELSQDDSDENKVAVYQAGTETWLLPKRLLAAAYGYWQCVVMGHKIKGTENPNTDRAISKEGTQPAGPPPNSVPSTESQDASDTDTKPKSSESTSEVKNEATPNMSVYETVDDIIAAYRLKRARQEKYLIGFNQFLDQPEFTQFLLSRINLRLAPQTAPPTGEAAAAENSSINLNQFLTSSALQLTDSQRKSLTTHFHSLNLDAPAAPSEEGSPNDAFLEPAVVNRLLLEGLYPAVIQRHDVASTLVVPPHDQRTRQRWLIGWTLLLFVGLIGGLGPHRVATVFHFYRRQLTANFLVPTDNPDLQYGENPLKSVQPYEDGLPYPLILAGALKPSSRNGSYRVAARPFVFSPLYSGSFEDGEEPFDSEQLSFGRNPKTPPLTLADAVTLSGAAITPLMSQNRWLTIILDFFNTGIGQRVCRTDRTKANTKPSSDRWPLQTLLACLLIGLVYWQYIGFGWSLALVFATTALFCQCWSFFIGSPGWIRALTFLPETYHEVQFNQNQSFYIADGGYVDYLGVSELLRRRCELIVVSDAGANVGGDSLGTLARMCQRAESEQGIRFLDLDHEAPIDFGRLEIDDQSRLVHQPFICMRVRYPEPNREEGMLVYCQMSITASDPIEIKNIRNLFPSFPDEPTVNQFYNDKQVAAYRALGYHIGKRFCSELYPWFDERSKLPPQGATARKSSPPKQATSHRKKDKASKYESFVKTLKNGFPDTQLGTQLPSQQPLFRIVGERLLTAYRLACYQEITYNKDDIFGEAVWTGGEIAFPSLPWEIQQFSAEQELEYDLSNHWLKRYELNPDLRSAYRAAVIEDINSLGVEADSYCGALWTALRERQGKGTALEAHLAAHLTCIAVACQEIHRGRPNAAFQVGGRDKLIDLCDRIANQIAKVAPVQFRHTSIDQIFKDLDGTIAELIEMERSIFQGGEHVATISFAQCMSSAWGRMAREFEMQSKQAETISDFTFAQRLFQTDGLLGMFEQRGNETPQSIETFDLITAEIRHQLDIGMKEIRLKAIRNGLAKSWYTGFFNAKQLESFKTSWGDSSDDKAPETSTAKSPSQTKK</sequence>
<dbReference type="Gene3D" id="3.40.1090.10">
    <property type="entry name" value="Cytosolic phospholipase A2 catalytic domain"/>
    <property type="match status" value="1"/>
</dbReference>
<dbReference type="SUPFAM" id="SSF52151">
    <property type="entry name" value="FabD/lysophospholipase-like"/>
    <property type="match status" value="1"/>
</dbReference>
<feature type="compositionally biased region" description="Polar residues" evidence="1">
    <location>
        <begin position="1504"/>
        <end position="1516"/>
    </location>
</feature>
<organism evidence="3 4">
    <name type="scientific">Rhodopirellula islandica</name>
    <dbReference type="NCBI Taxonomy" id="595434"/>
    <lineage>
        <taxon>Bacteria</taxon>
        <taxon>Pseudomonadati</taxon>
        <taxon>Planctomycetota</taxon>
        <taxon>Planctomycetia</taxon>
        <taxon>Pirellulales</taxon>
        <taxon>Pirellulaceae</taxon>
        <taxon>Rhodopirellula</taxon>
    </lineage>
</organism>
<protein>
    <recommendedName>
        <fullName evidence="5">PNPLA domain-containing protein</fullName>
    </recommendedName>
</protein>
<proteinExistence type="predicted"/>
<keyword evidence="2" id="KW-0812">Transmembrane</keyword>
<feature type="region of interest" description="Disordered" evidence="1">
    <location>
        <begin position="504"/>
        <end position="559"/>
    </location>
</feature>
<evidence type="ECO:0000313" key="4">
    <source>
        <dbReference type="Proteomes" id="UP000036367"/>
    </source>
</evidence>
<feature type="region of interest" description="Disordered" evidence="1">
    <location>
        <begin position="1129"/>
        <end position="1155"/>
    </location>
</feature>
<evidence type="ECO:0000313" key="3">
    <source>
        <dbReference type="EMBL" id="KLU07486.1"/>
    </source>
</evidence>
<evidence type="ECO:0008006" key="5">
    <source>
        <dbReference type="Google" id="ProtNLM"/>
    </source>
</evidence>
<dbReference type="Proteomes" id="UP000036367">
    <property type="component" value="Unassembled WGS sequence"/>
</dbReference>